<dbReference type="EMBL" id="KI299416">
    <property type="protein sequence ID" value="ERZ97679.1"/>
    <property type="molecule type" value="Genomic_DNA"/>
</dbReference>
<name>U9SP65_RHIID</name>
<organism evidence="1">
    <name type="scientific">Rhizophagus irregularis (strain DAOM 181602 / DAOM 197198 / MUCL 43194)</name>
    <name type="common">Arbuscular mycorrhizal fungus</name>
    <name type="synonym">Glomus intraradices</name>
    <dbReference type="NCBI Taxonomy" id="747089"/>
    <lineage>
        <taxon>Eukaryota</taxon>
        <taxon>Fungi</taxon>
        <taxon>Fungi incertae sedis</taxon>
        <taxon>Mucoromycota</taxon>
        <taxon>Glomeromycotina</taxon>
        <taxon>Glomeromycetes</taxon>
        <taxon>Glomerales</taxon>
        <taxon>Glomeraceae</taxon>
        <taxon>Rhizophagus</taxon>
    </lineage>
</organism>
<proteinExistence type="predicted"/>
<reference evidence="1" key="1">
    <citation type="submission" date="2013-07" db="EMBL/GenBank/DDBJ databases">
        <title>The genome of an arbuscular mycorrhizal fungus provides insights into the evolution of the oldest plant symbiosis.</title>
        <authorList>
            <consortium name="DOE Joint Genome Institute"/>
            <person name="Tisserant E."/>
            <person name="Malbreil M."/>
            <person name="Kuo A."/>
            <person name="Kohler A."/>
            <person name="Symeonidi A."/>
            <person name="Balestrini R."/>
            <person name="Charron P."/>
            <person name="Duensing N."/>
            <person name="Frei-dit-Frey N."/>
            <person name="Gianinazzi-Pearson V."/>
            <person name="Gilbert B."/>
            <person name="Handa Y."/>
            <person name="Hijri M."/>
            <person name="Kaul R."/>
            <person name="Kawaguchi M."/>
            <person name="Krajinski F."/>
            <person name="Lammers P."/>
            <person name="Lapierre D."/>
            <person name="Masclaux F.G."/>
            <person name="Murat C."/>
            <person name="Morin E."/>
            <person name="Ndikumana S."/>
            <person name="Pagni M."/>
            <person name="Petitpierre D."/>
            <person name="Requena N."/>
            <person name="Rosikiewicz P."/>
            <person name="Riley R."/>
            <person name="Saito K."/>
            <person name="San Clemente H."/>
            <person name="Shapiro H."/>
            <person name="van Tuinen D."/>
            <person name="Becard G."/>
            <person name="Bonfante P."/>
            <person name="Paszkowski U."/>
            <person name="Shachar-Hill Y."/>
            <person name="Young J.P."/>
            <person name="Sanders I.R."/>
            <person name="Henrissat B."/>
            <person name="Rensing S.A."/>
            <person name="Grigoriev I.V."/>
            <person name="Corradi N."/>
            <person name="Roux C."/>
            <person name="Martin F."/>
        </authorList>
    </citation>
    <scope>NUCLEOTIDE SEQUENCE</scope>
    <source>
        <strain evidence="1">DAOM 197198</strain>
    </source>
</reference>
<dbReference type="HOGENOM" id="CLU_1714266_0_0_1"/>
<protein>
    <submittedName>
        <fullName evidence="1">Uncharacterized protein</fullName>
    </submittedName>
</protein>
<gene>
    <name evidence="1" type="ORF">GLOINDRAFT_11337</name>
</gene>
<accession>U9SP65</accession>
<evidence type="ECO:0000313" key="1">
    <source>
        <dbReference type="EMBL" id="ERZ97679.1"/>
    </source>
</evidence>
<dbReference type="AlphaFoldDB" id="U9SP65"/>
<sequence length="153" mass="17041">MYTLNSEIGSGVDTVFLGNRFRRGYRIPKDIGSSVDTESHRESVLKLDTVFQEISSGVDTNIPGIDSGMDTISQEIGSIVNTVFQVKKSVPTWMPIFQRNRLQREHRYSKEIGSSVDTVSQEFSSGMDTDIPGKEISSGVDTNIPGFLWIFVE</sequence>